<dbReference type="InterPro" id="IPR035917">
    <property type="entry name" value="YjbQ-like_sf"/>
</dbReference>
<protein>
    <submittedName>
        <fullName evidence="5">Uncharacterized protein</fullName>
    </submittedName>
</protein>
<dbReference type="Pfam" id="PF07004">
    <property type="entry name" value="SHIPPO-rpt"/>
    <property type="match status" value="1"/>
</dbReference>
<keyword evidence="2" id="KW-0812">Transmembrane</keyword>
<comment type="caution">
    <text evidence="5">The sequence shown here is derived from an EMBL/GenBank/DDBJ whole genome shotgun (WGS) entry which is preliminary data.</text>
</comment>
<dbReference type="InterPro" id="IPR023395">
    <property type="entry name" value="MCP_dom_sf"/>
</dbReference>
<feature type="region of interest" description="Disordered" evidence="4">
    <location>
        <begin position="781"/>
        <end position="801"/>
    </location>
</feature>
<organism evidence="5 6">
    <name type="scientific">Perkinsus chesapeaki</name>
    <name type="common">Clam parasite</name>
    <name type="synonym">Perkinsus andrewsi</name>
    <dbReference type="NCBI Taxonomy" id="330153"/>
    <lineage>
        <taxon>Eukaryota</taxon>
        <taxon>Sar</taxon>
        <taxon>Alveolata</taxon>
        <taxon>Perkinsozoa</taxon>
        <taxon>Perkinsea</taxon>
        <taxon>Perkinsida</taxon>
        <taxon>Perkinsidae</taxon>
        <taxon>Perkinsus</taxon>
    </lineage>
</organism>
<keyword evidence="6" id="KW-1185">Reference proteome</keyword>
<evidence type="ECO:0000313" key="6">
    <source>
        <dbReference type="Proteomes" id="UP000591131"/>
    </source>
</evidence>
<dbReference type="GO" id="GO:0016020">
    <property type="term" value="C:membrane"/>
    <property type="evidence" value="ECO:0007669"/>
    <property type="project" value="UniProtKB-SubCell"/>
</dbReference>
<evidence type="ECO:0000256" key="4">
    <source>
        <dbReference type="SAM" id="MobiDB-lite"/>
    </source>
</evidence>
<dbReference type="PANTHER" id="PTHR21580:SF60">
    <property type="entry name" value="SPERM-TAIL PG-RICH REPEAT-CONTAINING PROTEIN 2"/>
    <property type="match status" value="1"/>
</dbReference>
<keyword evidence="3" id="KW-0472">Membrane</keyword>
<comment type="subcellular location">
    <subcellularLocation>
        <location evidence="1">Membrane</location>
    </subcellularLocation>
</comment>
<dbReference type="AlphaFoldDB" id="A0A7J6MTX9"/>
<dbReference type="InterPro" id="IPR001602">
    <property type="entry name" value="UPF0047_YjbQ-like"/>
</dbReference>
<feature type="region of interest" description="Disordered" evidence="4">
    <location>
        <begin position="1051"/>
        <end position="1071"/>
    </location>
</feature>
<dbReference type="InterPro" id="IPR010736">
    <property type="entry name" value="SHIPPO-rpt"/>
</dbReference>
<dbReference type="Proteomes" id="UP000591131">
    <property type="component" value="Unassembled WGS sequence"/>
</dbReference>
<gene>
    <name evidence="5" type="ORF">FOL47_008685</name>
</gene>
<reference evidence="5 6" key="1">
    <citation type="submission" date="2020-04" db="EMBL/GenBank/DDBJ databases">
        <title>Perkinsus chesapeaki whole genome sequence.</title>
        <authorList>
            <person name="Bogema D.R."/>
        </authorList>
    </citation>
    <scope>NUCLEOTIDE SEQUENCE [LARGE SCALE GENOMIC DNA]</scope>
    <source>
        <strain evidence="5">ATCC PRA-425</strain>
    </source>
</reference>
<dbReference type="PANTHER" id="PTHR21580">
    <property type="entry name" value="SHIPPO-1-RELATED"/>
    <property type="match status" value="1"/>
</dbReference>
<evidence type="ECO:0000256" key="3">
    <source>
        <dbReference type="ARBA" id="ARBA00023136"/>
    </source>
</evidence>
<evidence type="ECO:0000256" key="1">
    <source>
        <dbReference type="ARBA" id="ARBA00004370"/>
    </source>
</evidence>
<name>A0A7J6MTX9_PERCH</name>
<accession>A0A7J6MTX9</accession>
<dbReference type="Pfam" id="PF01894">
    <property type="entry name" value="YjbQ"/>
    <property type="match status" value="1"/>
</dbReference>
<dbReference type="InterPro" id="IPR051291">
    <property type="entry name" value="CIMAP"/>
</dbReference>
<feature type="region of interest" description="Disordered" evidence="4">
    <location>
        <begin position="990"/>
        <end position="1010"/>
    </location>
</feature>
<feature type="region of interest" description="Disordered" evidence="4">
    <location>
        <begin position="938"/>
        <end position="968"/>
    </location>
</feature>
<dbReference type="SUPFAM" id="SSF111038">
    <property type="entry name" value="YjbQ-like"/>
    <property type="match status" value="2"/>
</dbReference>
<dbReference type="OrthoDB" id="10255963at2759"/>
<dbReference type="EMBL" id="JAAPAO010000057">
    <property type="protein sequence ID" value="KAF4674807.1"/>
    <property type="molecule type" value="Genomic_DNA"/>
</dbReference>
<dbReference type="Gene3D" id="2.60.120.460">
    <property type="entry name" value="YjbQ-like"/>
    <property type="match status" value="1"/>
</dbReference>
<proteinExistence type="predicted"/>
<sequence>MVSIVVYVNPSKFMHSINRLDTPRRTSQAAAAAVSWNCRHDGICNMALTGETAPSFGLSINENCDPTVQSDHLAAFRRLDPNGFQSGPVLARGSLSLPIRDGKLKRGIYLMNCSHKDSRAVIAVTCIPAVSTKHFEVSGARGAHIIPREKYDRMLAGDDDVVINFTELHTSASLSILDGEGEEAKTLEETVSKVVPETWNYDIFQHVYEGPDDMPGHMKSTLLGCSHSLSSYELNDPEGARPYLTEHRNSGGWGVGHTRTLELTAVKASKNLTTAKVKVDEEVMNQLDLACDKYSMVHLSVYDGYSLVVGCDIIPSVRPEILPYAAVGNGRTVDVPLKQGWSYDYMKERYEMKHGHLSAWDRLLIGTFRRYMIVHKVPFKKAMVELLGAGGPIRLYRGLPVSVLKAAPTAGITLMANDMLKQAFAAIGRSPRDMSSLRMACSTGNSVGPGSYDPKKPRGGPITVYEEVNEDGTVETIQLFKRGTEVPFQSLEEKFAVYNRANASKTPGPGTYAPMLSCSKDCGKSAGYGLKSRSARLAPVAPGSSQYTASTVVDNPGPGAYFSGDDMTNGPSVRRRSEAPIRIPTSRVSASIPVRRLLPGDTVKDSAIPTMDFTGDKDDTCGPDRYSIESARRVTGPGVRDAQWHKYREQRKVFQPSHSISNELPDPVVPGPGQYHGMNHNNRKLPSLGTSQFRSRVPMAHQIVVYPEGKVGGSSSSQYGDELVSTAANTATTTGGFTDGGNYCGHYSSARMAIAAHKAAVAPFSSSVPRSDGWARTVEAPYTTSHRGGPGPGAYRQPRSNSLKDAVTVLARPGGKAAGTDSFTTKTIKHKLTTVEGVHVRMVDDPVVTLGQHRRYYGVHNPLNMAIVSEALDNREPMISFNTTDGRPCNKPLLQTSPGPDKYANGEALSISKATMNRATVGRRGVFGTCASRSAGSAFVDSKDSQGKRKRHELEEEMDNLNSPRMEPRKGANYRMIKVVRDNSMKRVVEPPVKCQGPGPASYSPREPEGGAYRNPYRLGKKNHLSFGSANERFGKSGGVFMAADVPGPGQYSSTQVGPKQPGGAANTAKSKRFGSGVVGVDYTAITSTDGAVGPGSYDQQRADNCSVMASKTHNVTMNTPWAQLKSAAKNNRKVVVRPNLVRFRGVAGTVRQ</sequence>
<dbReference type="SUPFAM" id="SSF103506">
    <property type="entry name" value="Mitochondrial carrier"/>
    <property type="match status" value="1"/>
</dbReference>
<evidence type="ECO:0000256" key="2">
    <source>
        <dbReference type="ARBA" id="ARBA00022692"/>
    </source>
</evidence>
<evidence type="ECO:0000313" key="5">
    <source>
        <dbReference type="EMBL" id="KAF4674807.1"/>
    </source>
</evidence>